<dbReference type="InterPro" id="IPR001268">
    <property type="entry name" value="NADH_UbQ_OxRdtase_30kDa_su"/>
</dbReference>
<keyword evidence="2" id="KW-0813">Transport</keyword>
<evidence type="ECO:0000313" key="4">
    <source>
        <dbReference type="EMBL" id="SAI83860.1"/>
    </source>
</evidence>
<dbReference type="InterPro" id="IPR037232">
    <property type="entry name" value="NADH_quin_OxRdtase_su_C/D-like"/>
</dbReference>
<proteinExistence type="inferred from homology"/>
<protein>
    <submittedName>
        <fullName evidence="4">NADH dehydrogenase subunit C</fullName>
    </submittedName>
</protein>
<dbReference type="AlphaFoldDB" id="A0A157SY24"/>
<dbReference type="SUPFAM" id="SSF143243">
    <property type="entry name" value="Nqo5-like"/>
    <property type="match status" value="1"/>
</dbReference>
<sequence>MGDEKMSEALKSLVNDLQTKFKCQAKIESDRRITVIVPDKKIIRDVASFLKDFGFDHVKAVTGIDYPEHEKLEVVYHISSYSNLDLAKIILALRTTVSYKDPSLPSLYSIFESAWTGERETYEMLGIRFEGHPDLRRFFLDEDFEGVYPLRKSYKIKLEGVFVDKPTTE</sequence>
<dbReference type="GO" id="GO:0016651">
    <property type="term" value="F:oxidoreductase activity, acting on NAD(P)H"/>
    <property type="evidence" value="ECO:0007669"/>
    <property type="project" value="InterPro"/>
</dbReference>
<name>A0A157SY24_SACSO</name>
<evidence type="ECO:0000313" key="5">
    <source>
        <dbReference type="Proteomes" id="UP000076770"/>
    </source>
</evidence>
<dbReference type="NCBIfam" id="TIGR01961">
    <property type="entry name" value="NuoC_fam"/>
    <property type="match status" value="1"/>
</dbReference>
<dbReference type="PANTHER" id="PTHR10884">
    <property type="entry name" value="NADH DEHYDROGENASE UBIQUINONE IRON-SULFUR PROTEIN 3"/>
    <property type="match status" value="1"/>
</dbReference>
<organism evidence="4 5">
    <name type="scientific">Saccharolobus solfataricus</name>
    <name type="common">Sulfolobus solfataricus</name>
    <dbReference type="NCBI Taxonomy" id="2287"/>
    <lineage>
        <taxon>Archaea</taxon>
        <taxon>Thermoproteota</taxon>
        <taxon>Thermoprotei</taxon>
        <taxon>Sulfolobales</taxon>
        <taxon>Sulfolobaceae</taxon>
        <taxon>Saccharolobus</taxon>
    </lineage>
</organism>
<dbReference type="Pfam" id="PF00329">
    <property type="entry name" value="Complex1_30kDa"/>
    <property type="match status" value="1"/>
</dbReference>
<dbReference type="PATRIC" id="fig|2287.9.peg.315"/>
<evidence type="ECO:0000259" key="3">
    <source>
        <dbReference type="Pfam" id="PF00329"/>
    </source>
</evidence>
<evidence type="ECO:0000256" key="1">
    <source>
        <dbReference type="ARBA" id="ARBA00007569"/>
    </source>
</evidence>
<accession>A0A157SY24</accession>
<dbReference type="PANTHER" id="PTHR10884:SF14">
    <property type="entry name" value="NADH DEHYDROGENASE [UBIQUINONE] IRON-SULFUR PROTEIN 3, MITOCHONDRIAL"/>
    <property type="match status" value="1"/>
</dbReference>
<dbReference type="InterPro" id="IPR010218">
    <property type="entry name" value="NADH_DH_suC"/>
</dbReference>
<evidence type="ECO:0000256" key="2">
    <source>
        <dbReference type="ARBA" id="ARBA00022448"/>
    </source>
</evidence>
<dbReference type="Proteomes" id="UP000076770">
    <property type="component" value="Chromosome i"/>
</dbReference>
<gene>
    <name evidence="4" type="ORF">SSOP1_0306</name>
</gene>
<dbReference type="GO" id="GO:0008137">
    <property type="term" value="F:NADH dehydrogenase (ubiquinone) activity"/>
    <property type="evidence" value="ECO:0007669"/>
    <property type="project" value="InterPro"/>
</dbReference>
<dbReference type="SMR" id="A0A157SY24"/>
<dbReference type="NCBIfam" id="NF004734">
    <property type="entry name" value="PRK06074.2-1"/>
    <property type="match status" value="1"/>
</dbReference>
<dbReference type="EMBL" id="LT549890">
    <property type="protein sequence ID" value="SAI83860.1"/>
    <property type="molecule type" value="Genomic_DNA"/>
</dbReference>
<dbReference type="Gene3D" id="3.30.460.80">
    <property type="entry name" value="NADH:ubiquinone oxidoreductase, 30kDa subunit"/>
    <property type="match status" value="1"/>
</dbReference>
<feature type="domain" description="NADH:ubiquinone oxidoreductase 30kDa subunit" evidence="3">
    <location>
        <begin position="39"/>
        <end position="157"/>
    </location>
</feature>
<comment type="similarity">
    <text evidence="1">Belongs to the complex I 30 kDa subunit family.</text>
</comment>
<reference evidence="5" key="1">
    <citation type="submission" date="2016-04" db="EMBL/GenBank/DDBJ databases">
        <authorList>
            <person name="Shah S.A."/>
            <person name="Garrett R.A."/>
        </authorList>
    </citation>
    <scope>NUCLEOTIDE SEQUENCE [LARGE SCALE GENOMIC DNA]</scope>
    <source>
        <strain evidence="5">ATCC 35091 / DSM 1616 / JCM 8930 / NBRC 15331 / P1</strain>
    </source>
</reference>